<dbReference type="PANTHER" id="PTHR10369">
    <property type="entry name" value="60S RIBOSOMAL PROTEIN L36A/L44"/>
    <property type="match status" value="1"/>
</dbReference>
<keyword evidence="3" id="KW-0687">Ribonucleoprotein</keyword>
<sequence length="76" mass="8848">MLKFLKTCRTYCKKCGKHQPHEVTLYKKDKDSLYTQGKRCYDRKQSGSGGQMKPIFHKKAKTTKKTVCVRAMDVKC</sequence>
<reference evidence="4" key="2">
    <citation type="submission" date="2025-09" db="UniProtKB">
        <authorList>
            <consortium name="Ensembl"/>
        </authorList>
    </citation>
    <scope>IDENTIFICATION</scope>
</reference>
<dbReference type="GO" id="GO:0006412">
    <property type="term" value="P:translation"/>
    <property type="evidence" value="ECO:0007669"/>
    <property type="project" value="InterPro"/>
</dbReference>
<organism evidence="4 5">
    <name type="scientific">Apteryx owenii</name>
    <name type="common">Little spotted kiwi</name>
    <dbReference type="NCBI Taxonomy" id="8824"/>
    <lineage>
        <taxon>Eukaryota</taxon>
        <taxon>Metazoa</taxon>
        <taxon>Chordata</taxon>
        <taxon>Craniata</taxon>
        <taxon>Vertebrata</taxon>
        <taxon>Euteleostomi</taxon>
        <taxon>Archelosauria</taxon>
        <taxon>Archosauria</taxon>
        <taxon>Dinosauria</taxon>
        <taxon>Saurischia</taxon>
        <taxon>Theropoda</taxon>
        <taxon>Coelurosauria</taxon>
        <taxon>Aves</taxon>
        <taxon>Palaeognathae</taxon>
        <taxon>Apterygiformes</taxon>
        <taxon>Apterygidae</taxon>
        <taxon>Apteryx</taxon>
    </lineage>
</organism>
<dbReference type="Ensembl" id="ENSAOWT00000027285.1">
    <property type="protein sequence ID" value="ENSAOWP00000024095.1"/>
    <property type="gene ID" value="ENSAOWG00000016271.1"/>
</dbReference>
<evidence type="ECO:0008006" key="6">
    <source>
        <dbReference type="Google" id="ProtNLM"/>
    </source>
</evidence>
<evidence type="ECO:0000313" key="5">
    <source>
        <dbReference type="Proteomes" id="UP000694424"/>
    </source>
</evidence>
<dbReference type="InterPro" id="IPR053708">
    <property type="entry name" value="Ribosomal_LSU_eL42"/>
</dbReference>
<evidence type="ECO:0000256" key="1">
    <source>
        <dbReference type="ARBA" id="ARBA00009364"/>
    </source>
</evidence>
<dbReference type="InterPro" id="IPR011332">
    <property type="entry name" value="Ribosomal_zn-bd"/>
</dbReference>
<name>A0A8B9QAK8_APTOW</name>
<comment type="similarity">
    <text evidence="1">Belongs to the eukaryotic ribosomal protein eL42 family.</text>
</comment>
<dbReference type="GO" id="GO:1990904">
    <property type="term" value="C:ribonucleoprotein complex"/>
    <property type="evidence" value="ECO:0007669"/>
    <property type="project" value="UniProtKB-KW"/>
</dbReference>
<dbReference type="AlphaFoldDB" id="A0A8B9QAK8"/>
<protein>
    <recommendedName>
        <fullName evidence="6">60S ribosomal protein L36a-like</fullName>
    </recommendedName>
</protein>
<proteinExistence type="inferred from homology"/>
<dbReference type="FunFam" id="3.10.450.80:FF:000001">
    <property type="entry name" value="60S ribosomal protein L44"/>
    <property type="match status" value="1"/>
</dbReference>
<keyword evidence="5" id="KW-1185">Reference proteome</keyword>
<dbReference type="Pfam" id="PF00935">
    <property type="entry name" value="Ribosomal_L44"/>
    <property type="match status" value="1"/>
</dbReference>
<evidence type="ECO:0000313" key="4">
    <source>
        <dbReference type="Ensembl" id="ENSAOWP00000024095.1"/>
    </source>
</evidence>
<reference evidence="4" key="1">
    <citation type="submission" date="2025-08" db="UniProtKB">
        <authorList>
            <consortium name="Ensembl"/>
        </authorList>
    </citation>
    <scope>IDENTIFICATION</scope>
</reference>
<dbReference type="GO" id="GO:0003735">
    <property type="term" value="F:structural constituent of ribosome"/>
    <property type="evidence" value="ECO:0007669"/>
    <property type="project" value="InterPro"/>
</dbReference>
<dbReference type="SUPFAM" id="SSF57829">
    <property type="entry name" value="Zn-binding ribosomal proteins"/>
    <property type="match status" value="1"/>
</dbReference>
<keyword evidence="2" id="KW-0689">Ribosomal protein</keyword>
<evidence type="ECO:0000256" key="3">
    <source>
        <dbReference type="ARBA" id="ARBA00023274"/>
    </source>
</evidence>
<accession>A0A8B9QAK8</accession>
<dbReference type="Gene3D" id="3.10.450.80">
    <property type="match status" value="1"/>
</dbReference>
<dbReference type="InterPro" id="IPR000552">
    <property type="entry name" value="Ribosomal_eL44"/>
</dbReference>
<dbReference type="GO" id="GO:0005840">
    <property type="term" value="C:ribosome"/>
    <property type="evidence" value="ECO:0007669"/>
    <property type="project" value="UniProtKB-KW"/>
</dbReference>
<evidence type="ECO:0000256" key="2">
    <source>
        <dbReference type="ARBA" id="ARBA00022980"/>
    </source>
</evidence>
<dbReference type="Proteomes" id="UP000694424">
    <property type="component" value="Unplaced"/>
</dbReference>